<sequence>MQALDTRVGLSCHRAQQRFVWFAGVFSPFSLLPVECNRQKQQHSCFPPGLIKDSVHKELEPGRRRQIVYSPSVIRP</sequence>
<keyword evidence="2" id="KW-1185">Reference proteome</keyword>
<reference evidence="1 2" key="1">
    <citation type="submission" date="2021-06" db="EMBL/GenBank/DDBJ databases">
        <authorList>
            <person name="Palmer J.M."/>
        </authorList>
    </citation>
    <scope>NUCLEOTIDE SEQUENCE [LARGE SCALE GENOMIC DNA]</scope>
    <source>
        <strain evidence="1 2">AS_MEX2019</strain>
        <tissue evidence="1">Muscle</tissue>
    </source>
</reference>
<gene>
    <name evidence="1" type="ORF">AMECASPLE_031578</name>
</gene>
<proteinExistence type="predicted"/>
<accession>A0ABV0XJ92</accession>
<evidence type="ECO:0000313" key="2">
    <source>
        <dbReference type="Proteomes" id="UP001469553"/>
    </source>
</evidence>
<dbReference type="Proteomes" id="UP001469553">
    <property type="component" value="Unassembled WGS sequence"/>
</dbReference>
<evidence type="ECO:0000313" key="1">
    <source>
        <dbReference type="EMBL" id="MEQ2281544.1"/>
    </source>
</evidence>
<name>A0ABV0XJ92_9TELE</name>
<dbReference type="EMBL" id="JAHRIP010003948">
    <property type="protein sequence ID" value="MEQ2281544.1"/>
    <property type="molecule type" value="Genomic_DNA"/>
</dbReference>
<protein>
    <submittedName>
        <fullName evidence="1">Uncharacterized protein</fullName>
    </submittedName>
</protein>
<organism evidence="1 2">
    <name type="scientific">Ameca splendens</name>
    <dbReference type="NCBI Taxonomy" id="208324"/>
    <lineage>
        <taxon>Eukaryota</taxon>
        <taxon>Metazoa</taxon>
        <taxon>Chordata</taxon>
        <taxon>Craniata</taxon>
        <taxon>Vertebrata</taxon>
        <taxon>Euteleostomi</taxon>
        <taxon>Actinopterygii</taxon>
        <taxon>Neopterygii</taxon>
        <taxon>Teleostei</taxon>
        <taxon>Neoteleostei</taxon>
        <taxon>Acanthomorphata</taxon>
        <taxon>Ovalentaria</taxon>
        <taxon>Atherinomorphae</taxon>
        <taxon>Cyprinodontiformes</taxon>
        <taxon>Goodeidae</taxon>
        <taxon>Ameca</taxon>
    </lineage>
</organism>
<comment type="caution">
    <text evidence="1">The sequence shown here is derived from an EMBL/GenBank/DDBJ whole genome shotgun (WGS) entry which is preliminary data.</text>
</comment>